<sequence>MPAPLTIAARRAMVEELLRQEPALSARNIAARLGVGKDTVRRDIDAIETEKRQRTPQRPTAEPERAPDTDRITLVLDARLRQALAVLRATRGLPDTRQVNAVAARTAILSMASIVLEARQNPQEGTHR</sequence>
<organism evidence="3 4">
    <name type="scientific">Streptomyces beihaiensis</name>
    <dbReference type="NCBI Taxonomy" id="2984495"/>
    <lineage>
        <taxon>Bacteria</taxon>
        <taxon>Bacillati</taxon>
        <taxon>Actinomycetota</taxon>
        <taxon>Actinomycetes</taxon>
        <taxon>Kitasatosporales</taxon>
        <taxon>Streptomycetaceae</taxon>
        <taxon>Streptomyces</taxon>
    </lineage>
</organism>
<dbReference type="Gene3D" id="1.10.10.10">
    <property type="entry name" value="Winged helix-like DNA-binding domain superfamily/Winged helix DNA-binding domain"/>
    <property type="match status" value="1"/>
</dbReference>
<evidence type="ECO:0000259" key="2">
    <source>
        <dbReference type="Pfam" id="PF08279"/>
    </source>
</evidence>
<proteinExistence type="predicted"/>
<feature type="domain" description="Helix-turn-helix type 11" evidence="2">
    <location>
        <begin position="10"/>
        <end position="49"/>
    </location>
</feature>
<evidence type="ECO:0000313" key="4">
    <source>
        <dbReference type="Proteomes" id="UP001163064"/>
    </source>
</evidence>
<gene>
    <name evidence="3" type="ORF">OFY01_07265</name>
</gene>
<feature type="compositionally biased region" description="Basic and acidic residues" evidence="1">
    <location>
        <begin position="61"/>
        <end position="70"/>
    </location>
</feature>
<dbReference type="Proteomes" id="UP001163064">
    <property type="component" value="Unassembled WGS sequence"/>
</dbReference>
<name>A0ABT3TRB0_9ACTN</name>
<evidence type="ECO:0000256" key="1">
    <source>
        <dbReference type="SAM" id="MobiDB-lite"/>
    </source>
</evidence>
<dbReference type="EMBL" id="JAPHNL010000057">
    <property type="protein sequence ID" value="MCX3059570.1"/>
    <property type="molecule type" value="Genomic_DNA"/>
</dbReference>
<keyword evidence="4" id="KW-1185">Reference proteome</keyword>
<dbReference type="Pfam" id="PF08279">
    <property type="entry name" value="HTH_11"/>
    <property type="match status" value="1"/>
</dbReference>
<dbReference type="InterPro" id="IPR013196">
    <property type="entry name" value="HTH_11"/>
</dbReference>
<evidence type="ECO:0000313" key="3">
    <source>
        <dbReference type="EMBL" id="MCX3059570.1"/>
    </source>
</evidence>
<accession>A0ABT3TRB0</accession>
<dbReference type="InterPro" id="IPR036388">
    <property type="entry name" value="WH-like_DNA-bd_sf"/>
</dbReference>
<comment type="caution">
    <text evidence="3">The sequence shown here is derived from an EMBL/GenBank/DDBJ whole genome shotgun (WGS) entry which is preliminary data.</text>
</comment>
<protein>
    <submittedName>
        <fullName evidence="3">Helix-turn-helix domain-containing protein</fullName>
    </submittedName>
</protein>
<feature type="region of interest" description="Disordered" evidence="1">
    <location>
        <begin position="46"/>
        <end position="70"/>
    </location>
</feature>
<reference evidence="3" key="1">
    <citation type="submission" date="2022-10" db="EMBL/GenBank/DDBJ databases">
        <title>Streptomyces beihaiensis sp. nov., a chitin degrading actinobacterium, isolated from shrimp pond soil.</title>
        <authorList>
            <person name="Xie J."/>
            <person name="Shen N."/>
        </authorList>
    </citation>
    <scope>NUCLEOTIDE SEQUENCE</scope>
    <source>
        <strain evidence="3">GXMU-J5</strain>
    </source>
</reference>
<dbReference type="RefSeq" id="WP_266597482.1">
    <property type="nucleotide sequence ID" value="NZ_JAPHNL010000057.1"/>
</dbReference>